<dbReference type="Proteomes" id="UP000248161">
    <property type="component" value="Unassembled WGS sequence"/>
</dbReference>
<dbReference type="InterPro" id="IPR012319">
    <property type="entry name" value="FPG_cat"/>
</dbReference>
<dbReference type="InterPro" id="IPR015886">
    <property type="entry name" value="H2TH_FPG"/>
</dbReference>
<dbReference type="SMART" id="SM00898">
    <property type="entry name" value="Fapy_DNA_glyco"/>
    <property type="match status" value="1"/>
</dbReference>
<evidence type="ECO:0000256" key="9">
    <source>
        <dbReference type="ARBA" id="ARBA00022833"/>
    </source>
</evidence>
<comment type="cofactor">
    <cofactor evidence="2">
        <name>Zn(2+)</name>
        <dbReference type="ChEBI" id="CHEBI:29105"/>
    </cofactor>
</comment>
<dbReference type="PANTHER" id="PTHR22993:SF9">
    <property type="entry name" value="FORMAMIDOPYRIMIDINE-DNA GLYCOSYLASE"/>
    <property type="match status" value="1"/>
</dbReference>
<dbReference type="InterPro" id="IPR010663">
    <property type="entry name" value="Znf_FPG/IleRS"/>
</dbReference>
<dbReference type="InterPro" id="IPR035937">
    <property type="entry name" value="FPG_N"/>
</dbReference>
<comment type="similarity">
    <text evidence="3">Belongs to the FPG family.</text>
</comment>
<dbReference type="GO" id="GO:0140078">
    <property type="term" value="F:class I DNA-(apurinic or apyrimidinic site) endonuclease activity"/>
    <property type="evidence" value="ECO:0007669"/>
    <property type="project" value="UniProtKB-EC"/>
</dbReference>
<evidence type="ECO:0000256" key="12">
    <source>
        <dbReference type="ARBA" id="ARBA00023239"/>
    </source>
</evidence>
<dbReference type="Gene3D" id="3.20.190.10">
    <property type="entry name" value="MutM-like, N-terminal"/>
    <property type="match status" value="1"/>
</dbReference>
<dbReference type="AlphaFoldDB" id="A0A2V3HRG2"/>
<dbReference type="SUPFAM" id="SSF57716">
    <property type="entry name" value="Glucocorticoid receptor-like (DNA-binding domain)"/>
    <property type="match status" value="1"/>
</dbReference>
<dbReference type="SUPFAM" id="SSF46946">
    <property type="entry name" value="S13-like H2TH domain"/>
    <property type="match status" value="1"/>
</dbReference>
<keyword evidence="7 16" id="KW-0863">Zinc-finger</keyword>
<evidence type="ECO:0000259" key="18">
    <source>
        <dbReference type="PROSITE" id="PS51068"/>
    </source>
</evidence>
<protein>
    <submittedName>
        <fullName evidence="19">DNA-formamidopyrimidine glycosylase</fullName>
    </submittedName>
</protein>
<evidence type="ECO:0000256" key="2">
    <source>
        <dbReference type="ARBA" id="ARBA00001947"/>
    </source>
</evidence>
<evidence type="ECO:0000259" key="17">
    <source>
        <dbReference type="PROSITE" id="PS51066"/>
    </source>
</evidence>
<dbReference type="SMART" id="SM01232">
    <property type="entry name" value="H2TH"/>
    <property type="match status" value="1"/>
</dbReference>
<dbReference type="Pfam" id="PF06827">
    <property type="entry name" value="zf-FPG_IleRS"/>
    <property type="match status" value="1"/>
</dbReference>
<evidence type="ECO:0000256" key="7">
    <source>
        <dbReference type="ARBA" id="ARBA00022771"/>
    </source>
</evidence>
<evidence type="ECO:0000256" key="16">
    <source>
        <dbReference type="PROSITE-ProRule" id="PRU00391"/>
    </source>
</evidence>
<evidence type="ECO:0000256" key="11">
    <source>
        <dbReference type="ARBA" id="ARBA00023204"/>
    </source>
</evidence>
<keyword evidence="13" id="KW-0511">Multifunctional enzyme</keyword>
<evidence type="ECO:0000313" key="19">
    <source>
        <dbReference type="EMBL" id="PXF21700.1"/>
    </source>
</evidence>
<dbReference type="NCBIfam" id="NF002211">
    <property type="entry name" value="PRK01103.1"/>
    <property type="match status" value="1"/>
</dbReference>
<dbReference type="PROSITE" id="PS51066">
    <property type="entry name" value="ZF_FPG_2"/>
    <property type="match status" value="1"/>
</dbReference>
<evidence type="ECO:0000256" key="4">
    <source>
        <dbReference type="ARBA" id="ARBA00011245"/>
    </source>
</evidence>
<evidence type="ECO:0000256" key="8">
    <source>
        <dbReference type="ARBA" id="ARBA00022801"/>
    </source>
</evidence>
<feature type="domain" description="Formamidopyrimidine-DNA glycosylase catalytic" evidence="18">
    <location>
        <begin position="2"/>
        <end position="118"/>
    </location>
</feature>
<sequence length="284" mass="31853">MPEYPEVCTVRLGLERHLVGRRIIDIELRRPDLRFPFPPGFDQLLRGRAVQRIDQRGKYLLLRLDEGEYTWLSHLGMSGRWTLLGAESEDSDEGPHDWVVVHLDNGERAVYSDHRRFGFMDFFPTDEQEQHELLAHLGPDPTPDHLTPMDLAERLRGRRTPMKAALLDQKTVAGLGNIYVCEILHRAGVSPRRSAANVAGKSGVTRRVERITAATHDVITEAIDAGGSSISDFVGVGGALGYFTRSHQVYGREGEPCLTEGCDATIRRFVQSGRSTFYCPGCQR</sequence>
<keyword evidence="9" id="KW-0862">Zinc</keyword>
<dbReference type="InterPro" id="IPR010979">
    <property type="entry name" value="Ribosomal_uS13-like_H2TH"/>
</dbReference>
<accession>A0A2V3HRG2</accession>
<evidence type="ECO:0000256" key="3">
    <source>
        <dbReference type="ARBA" id="ARBA00009409"/>
    </source>
</evidence>
<evidence type="ECO:0000256" key="13">
    <source>
        <dbReference type="ARBA" id="ARBA00023268"/>
    </source>
</evidence>
<comment type="catalytic activity">
    <reaction evidence="15">
        <text>2'-deoxyribonucleotide-(2'-deoxyribose 5'-phosphate)-2'-deoxyribonucleotide-DNA = a 3'-end 2'-deoxyribonucleotide-(2,3-dehydro-2,3-deoxyribose 5'-phosphate)-DNA + a 5'-end 5'-phospho-2'-deoxyribonucleoside-DNA + H(+)</text>
        <dbReference type="Rhea" id="RHEA:66592"/>
        <dbReference type="Rhea" id="RHEA-COMP:13180"/>
        <dbReference type="Rhea" id="RHEA-COMP:16897"/>
        <dbReference type="Rhea" id="RHEA-COMP:17067"/>
        <dbReference type="ChEBI" id="CHEBI:15378"/>
        <dbReference type="ChEBI" id="CHEBI:136412"/>
        <dbReference type="ChEBI" id="CHEBI:157695"/>
        <dbReference type="ChEBI" id="CHEBI:167181"/>
        <dbReference type="EC" id="4.2.99.18"/>
    </reaction>
</comment>
<dbReference type="PROSITE" id="PS51068">
    <property type="entry name" value="FPG_CAT"/>
    <property type="match status" value="1"/>
</dbReference>
<evidence type="ECO:0000256" key="15">
    <source>
        <dbReference type="ARBA" id="ARBA00044632"/>
    </source>
</evidence>
<dbReference type="GO" id="GO:0006284">
    <property type="term" value="P:base-excision repair"/>
    <property type="evidence" value="ECO:0007669"/>
    <property type="project" value="InterPro"/>
</dbReference>
<dbReference type="GO" id="GO:0003684">
    <property type="term" value="F:damaged DNA binding"/>
    <property type="evidence" value="ECO:0007669"/>
    <property type="project" value="InterPro"/>
</dbReference>
<keyword evidence="8" id="KW-0378">Hydrolase</keyword>
<evidence type="ECO:0000256" key="5">
    <source>
        <dbReference type="ARBA" id="ARBA00022723"/>
    </source>
</evidence>
<gene>
    <name evidence="19" type="ORF">CXX69_03595</name>
</gene>
<dbReference type="InterPro" id="IPR000214">
    <property type="entry name" value="Znf_DNA_glyclase/AP_lyase"/>
</dbReference>
<keyword evidence="11" id="KW-0234">DNA repair</keyword>
<dbReference type="Pfam" id="PF06831">
    <property type="entry name" value="H2TH"/>
    <property type="match status" value="1"/>
</dbReference>
<organism evidence="19 20">
    <name type="scientific">Candidatus Thalassarchaeum betae</name>
    <dbReference type="NCBI Taxonomy" id="2599289"/>
    <lineage>
        <taxon>Archaea</taxon>
        <taxon>Methanobacteriati</taxon>
        <taxon>Thermoplasmatota</taxon>
        <taxon>Candidatus Poseidoniia</taxon>
        <taxon>Candidatus Poseidoniales</taxon>
        <taxon>Candidatus Thalassarchaeaceae</taxon>
        <taxon>Candidatus Thalassarchaeum</taxon>
    </lineage>
</organism>
<keyword evidence="10" id="KW-0238">DNA-binding</keyword>
<dbReference type="GO" id="GO:0008270">
    <property type="term" value="F:zinc ion binding"/>
    <property type="evidence" value="ECO:0007669"/>
    <property type="project" value="UniProtKB-KW"/>
</dbReference>
<comment type="catalytic activity">
    <reaction evidence="1">
        <text>Hydrolysis of DNA containing ring-opened 7-methylguanine residues, releasing 2,6-diamino-4-hydroxy-5-(N-methyl)formamidopyrimidine.</text>
        <dbReference type="EC" id="3.2.2.23"/>
    </reaction>
</comment>
<keyword evidence="6" id="KW-0227">DNA damage</keyword>
<dbReference type="Gene3D" id="1.10.8.50">
    <property type="match status" value="1"/>
</dbReference>
<keyword evidence="5" id="KW-0479">Metal-binding</keyword>
<dbReference type="EMBL" id="PSPG01000006">
    <property type="protein sequence ID" value="PXF21700.1"/>
    <property type="molecule type" value="Genomic_DNA"/>
</dbReference>
<evidence type="ECO:0000313" key="20">
    <source>
        <dbReference type="Proteomes" id="UP000248161"/>
    </source>
</evidence>
<dbReference type="SUPFAM" id="SSF81624">
    <property type="entry name" value="N-terminal domain of MutM-like DNA repair proteins"/>
    <property type="match status" value="1"/>
</dbReference>
<dbReference type="NCBIfam" id="TIGR00577">
    <property type="entry name" value="fpg"/>
    <property type="match status" value="1"/>
</dbReference>
<dbReference type="GO" id="GO:0034039">
    <property type="term" value="F:8-oxo-7,8-dihydroguanine DNA N-glycosylase activity"/>
    <property type="evidence" value="ECO:0007669"/>
    <property type="project" value="TreeGrafter"/>
</dbReference>
<dbReference type="HAMAP" id="MF_00103">
    <property type="entry name" value="Fapy_DNA_glycosyl"/>
    <property type="match status" value="1"/>
</dbReference>
<dbReference type="CDD" id="cd08966">
    <property type="entry name" value="EcFpg-like_N"/>
    <property type="match status" value="1"/>
</dbReference>
<comment type="subunit">
    <text evidence="4">Monomer.</text>
</comment>
<keyword evidence="12" id="KW-0456">Lyase</keyword>
<dbReference type="InterPro" id="IPR020629">
    <property type="entry name" value="FPG_Glyclase"/>
</dbReference>
<dbReference type="FunFam" id="1.10.8.50:FF:000003">
    <property type="entry name" value="Formamidopyrimidine-DNA glycosylase"/>
    <property type="match status" value="1"/>
</dbReference>
<name>A0A2V3HRG2_9ARCH</name>
<dbReference type="Pfam" id="PF01149">
    <property type="entry name" value="Fapy_DNA_glyco"/>
    <property type="match status" value="1"/>
</dbReference>
<evidence type="ECO:0000256" key="6">
    <source>
        <dbReference type="ARBA" id="ARBA00022763"/>
    </source>
</evidence>
<evidence type="ECO:0000256" key="14">
    <source>
        <dbReference type="ARBA" id="ARBA00023295"/>
    </source>
</evidence>
<evidence type="ECO:0000256" key="10">
    <source>
        <dbReference type="ARBA" id="ARBA00023125"/>
    </source>
</evidence>
<evidence type="ECO:0000256" key="1">
    <source>
        <dbReference type="ARBA" id="ARBA00001668"/>
    </source>
</evidence>
<reference evidence="19 20" key="1">
    <citation type="journal article" date="2015" name="Nat. Commun.">
        <title>Genomic and transcriptomic evidence for scavenging of diverse organic compounds by widespread deep-sea archaea.</title>
        <authorList>
            <person name="Li M."/>
            <person name="Baker B.J."/>
            <person name="Anantharaman K."/>
            <person name="Jain S."/>
            <person name="Breier J.A."/>
            <person name="Dick G.J."/>
        </authorList>
    </citation>
    <scope>NUCLEOTIDE SEQUENCE [LARGE SCALE GENOMIC DNA]</scope>
    <source>
        <strain evidence="19">Cayman_51_deep</strain>
    </source>
</reference>
<keyword evidence="14" id="KW-0326">Glycosidase</keyword>
<proteinExistence type="inferred from homology"/>
<feature type="domain" description="FPG-type" evidence="17">
    <location>
        <begin position="248"/>
        <end position="284"/>
    </location>
</feature>
<comment type="caution">
    <text evidence="19">The sequence shown here is derived from an EMBL/GenBank/DDBJ whole genome shotgun (WGS) entry which is preliminary data.</text>
</comment>
<dbReference type="PANTHER" id="PTHR22993">
    <property type="entry name" value="FORMAMIDOPYRIMIDINE-DNA GLYCOSYLASE"/>
    <property type="match status" value="1"/>
</dbReference>